<evidence type="ECO:0000259" key="5">
    <source>
        <dbReference type="SMART" id="SM00530"/>
    </source>
</evidence>
<dbReference type="KEGG" id="daf:Desaf_0286"/>
<organism evidence="6 7">
    <name type="scientific">Desulfocurvibacter africanus subsp. africanus str. Walvis Bay</name>
    <dbReference type="NCBI Taxonomy" id="690850"/>
    <lineage>
        <taxon>Bacteria</taxon>
        <taxon>Pseudomonadati</taxon>
        <taxon>Thermodesulfobacteriota</taxon>
        <taxon>Desulfovibrionia</taxon>
        <taxon>Desulfovibrionales</taxon>
        <taxon>Desulfovibrionaceae</taxon>
        <taxon>Desulfocurvibacter</taxon>
    </lineage>
</organism>
<dbReference type="InterPro" id="IPR036286">
    <property type="entry name" value="LexA/Signal_pep-like_sf"/>
</dbReference>
<dbReference type="Proteomes" id="UP000007844">
    <property type="component" value="Chromosome"/>
</dbReference>
<dbReference type="CDD" id="cd00093">
    <property type="entry name" value="HTH_XRE"/>
    <property type="match status" value="1"/>
</dbReference>
<accession>F3YU38</accession>
<dbReference type="GO" id="GO:0045892">
    <property type="term" value="P:negative regulation of DNA-templated transcription"/>
    <property type="evidence" value="ECO:0007669"/>
    <property type="project" value="InterPro"/>
</dbReference>
<reference evidence="6 7" key="1">
    <citation type="journal article" date="2011" name="J. Bacteriol.">
        <title>Genome sequence of the mercury-methylating and pleomorphic Desulfovibrio africanus Strain Walvis Bay.</title>
        <authorList>
            <person name="Brown S.D."/>
            <person name="Wall J.D."/>
            <person name="Kucken A.M."/>
            <person name="Gilmour C.C."/>
            <person name="Podar M."/>
            <person name="Brandt C.C."/>
            <person name="Teshima H."/>
            <person name="Detter J.C."/>
            <person name="Han C.S."/>
            <person name="Land M.L."/>
            <person name="Lucas S."/>
            <person name="Han J."/>
            <person name="Pennacchio L."/>
            <person name="Nolan M."/>
            <person name="Pitluck S."/>
            <person name="Woyke T."/>
            <person name="Goodwin L."/>
            <person name="Palumbo A.V."/>
            <person name="Elias D.A."/>
        </authorList>
    </citation>
    <scope>NUCLEOTIDE SEQUENCE [LARGE SCALE GENOMIC DNA]</scope>
    <source>
        <strain evidence="6 7">Walvis Bay</strain>
    </source>
</reference>
<evidence type="ECO:0000313" key="6">
    <source>
        <dbReference type="EMBL" id="EGJ48644.1"/>
    </source>
</evidence>
<dbReference type="CDD" id="cd06462">
    <property type="entry name" value="Peptidase_S24_S26"/>
    <property type="match status" value="1"/>
</dbReference>
<dbReference type="SUPFAM" id="SSF47413">
    <property type="entry name" value="lambda repressor-like DNA-binding domains"/>
    <property type="match status" value="1"/>
</dbReference>
<feature type="domain" description="HTH cro/C1-type" evidence="5">
    <location>
        <begin position="8"/>
        <end position="63"/>
    </location>
</feature>
<dbReference type="EMBL" id="CP003221">
    <property type="protein sequence ID" value="EGJ48644.1"/>
    <property type="molecule type" value="Genomic_DNA"/>
</dbReference>
<dbReference type="eggNOG" id="COG2932">
    <property type="taxonomic scope" value="Bacteria"/>
</dbReference>
<dbReference type="Pfam" id="PF00717">
    <property type="entry name" value="Peptidase_S24"/>
    <property type="match status" value="1"/>
</dbReference>
<evidence type="ECO:0000256" key="3">
    <source>
        <dbReference type="ARBA" id="ARBA00023163"/>
    </source>
</evidence>
<feature type="region of interest" description="Disordered" evidence="4">
    <location>
        <begin position="75"/>
        <end position="95"/>
    </location>
</feature>
<dbReference type="HOGENOM" id="CLU_066192_1_7_7"/>
<dbReference type="InterPro" id="IPR010982">
    <property type="entry name" value="Lambda_DNA-bd_dom_sf"/>
</dbReference>
<dbReference type="Pfam" id="PF07022">
    <property type="entry name" value="Phage_CI_repr"/>
    <property type="match status" value="1"/>
</dbReference>
<evidence type="ECO:0000256" key="2">
    <source>
        <dbReference type="ARBA" id="ARBA00023125"/>
    </source>
</evidence>
<proteinExistence type="predicted"/>
<dbReference type="PANTHER" id="PTHR40661:SF1">
    <property type="entry name" value="HTH CRO_C1-TYPE DOMAIN-CONTAINING PROTEIN"/>
    <property type="match status" value="1"/>
</dbReference>
<keyword evidence="2" id="KW-0238">DNA-binding</keyword>
<dbReference type="PANTHER" id="PTHR40661">
    <property type="match status" value="1"/>
</dbReference>
<sequence length="223" mass="25004">MVSSFDLFLERVRKATGVKTQVELGKVLGIRQSSISDAKRRGSVPADWLMKLFRTYGLNPDWLLEGASPVYLKPGASPSKGLEDEAGAGQPSSSRLVGVSSMLGREDENGQWQPEWTFHMEIPAMFHRPSVHVMQVDSVDMAPIILKGAFVGIDTMRRNIVDGEIYAFHVPREGLIIKRVFHDMHSASYRLASMDPRFSETTLTQALKEQRCVGRVVWVMQDL</sequence>
<dbReference type="GO" id="GO:0003677">
    <property type="term" value="F:DNA binding"/>
    <property type="evidence" value="ECO:0007669"/>
    <property type="project" value="UniProtKB-KW"/>
</dbReference>
<evidence type="ECO:0000313" key="7">
    <source>
        <dbReference type="Proteomes" id="UP000007844"/>
    </source>
</evidence>
<dbReference type="STRING" id="690850.Desaf_0286"/>
<evidence type="ECO:0000256" key="4">
    <source>
        <dbReference type="SAM" id="MobiDB-lite"/>
    </source>
</evidence>
<name>F3YU38_DESAF</name>
<dbReference type="Gene3D" id="2.10.109.10">
    <property type="entry name" value="Umud Fragment, subunit A"/>
    <property type="match status" value="1"/>
</dbReference>
<dbReference type="RefSeq" id="WP_014258500.1">
    <property type="nucleotide sequence ID" value="NC_016629.1"/>
</dbReference>
<dbReference type="InterPro" id="IPR001387">
    <property type="entry name" value="Cro/C1-type_HTH"/>
</dbReference>
<keyword evidence="3" id="KW-0804">Transcription</keyword>
<dbReference type="SUPFAM" id="SSF51306">
    <property type="entry name" value="LexA/Signal peptidase"/>
    <property type="match status" value="1"/>
</dbReference>
<gene>
    <name evidence="6" type="ORF">Desaf_0286</name>
</gene>
<protein>
    <submittedName>
        <fullName evidence="6">CI repressor</fullName>
    </submittedName>
</protein>
<dbReference type="AlphaFoldDB" id="F3YU38"/>
<dbReference type="SMART" id="SM00530">
    <property type="entry name" value="HTH_XRE"/>
    <property type="match status" value="1"/>
</dbReference>
<dbReference type="InterPro" id="IPR015927">
    <property type="entry name" value="Peptidase_S24_S26A/B/C"/>
</dbReference>
<keyword evidence="1" id="KW-0805">Transcription regulation</keyword>
<dbReference type="Gene3D" id="1.10.260.40">
    <property type="entry name" value="lambda repressor-like DNA-binding domains"/>
    <property type="match status" value="1"/>
</dbReference>
<keyword evidence="7" id="KW-1185">Reference proteome</keyword>
<dbReference type="InterPro" id="IPR010744">
    <property type="entry name" value="Phage_CI_N"/>
</dbReference>
<evidence type="ECO:0000256" key="1">
    <source>
        <dbReference type="ARBA" id="ARBA00023015"/>
    </source>
</evidence>